<feature type="chain" id="PRO_5009310732" evidence="2">
    <location>
        <begin position="18"/>
        <end position="155"/>
    </location>
</feature>
<sequence>MLILCLIFGLWHMGTQWTTTLLSFLQWDTTEVMTIVDLGYIQAFGSVCNAVGALAFGQVNNNISRIREQYISIFYYSAVEMTDLGKATGLASMVQWLSHFILPIYASHLVQHYHYTYAFYTSTALSIVALIYVSLFAKNTNNRLGSLLPSLTVTY</sequence>
<dbReference type="SUPFAM" id="SSF103473">
    <property type="entry name" value="MFS general substrate transporter"/>
    <property type="match status" value="1"/>
</dbReference>
<dbReference type="AlphaFoldDB" id="A0A1I7WP44"/>
<evidence type="ECO:0000256" key="2">
    <source>
        <dbReference type="SAM" id="SignalP"/>
    </source>
</evidence>
<feature type="transmembrane region" description="Helical" evidence="1">
    <location>
        <begin position="40"/>
        <end position="63"/>
    </location>
</feature>
<evidence type="ECO:0000313" key="4">
    <source>
        <dbReference type="WBParaSite" id="Hba_06915"/>
    </source>
</evidence>
<accession>A0A1I7WP44</accession>
<keyword evidence="1" id="KW-0812">Transmembrane</keyword>
<name>A0A1I7WP44_HETBA</name>
<keyword evidence="1" id="KW-1133">Transmembrane helix</keyword>
<keyword evidence="1" id="KW-0472">Membrane</keyword>
<dbReference type="Gene3D" id="1.20.1250.20">
    <property type="entry name" value="MFS general substrate transporter like domains"/>
    <property type="match status" value="1"/>
</dbReference>
<evidence type="ECO:0000313" key="3">
    <source>
        <dbReference type="Proteomes" id="UP000095283"/>
    </source>
</evidence>
<organism evidence="3 4">
    <name type="scientific">Heterorhabditis bacteriophora</name>
    <name type="common">Entomopathogenic nematode worm</name>
    <dbReference type="NCBI Taxonomy" id="37862"/>
    <lineage>
        <taxon>Eukaryota</taxon>
        <taxon>Metazoa</taxon>
        <taxon>Ecdysozoa</taxon>
        <taxon>Nematoda</taxon>
        <taxon>Chromadorea</taxon>
        <taxon>Rhabditida</taxon>
        <taxon>Rhabditina</taxon>
        <taxon>Rhabditomorpha</taxon>
        <taxon>Strongyloidea</taxon>
        <taxon>Heterorhabditidae</taxon>
        <taxon>Heterorhabditis</taxon>
    </lineage>
</organism>
<feature type="transmembrane region" description="Helical" evidence="1">
    <location>
        <begin position="84"/>
        <end position="105"/>
    </location>
</feature>
<reference evidence="4" key="1">
    <citation type="submission" date="2016-11" db="UniProtKB">
        <authorList>
            <consortium name="WormBaseParasite"/>
        </authorList>
    </citation>
    <scope>IDENTIFICATION</scope>
</reference>
<dbReference type="Proteomes" id="UP000095283">
    <property type="component" value="Unplaced"/>
</dbReference>
<protein>
    <submittedName>
        <fullName evidence="4">Solute carrier family 40 protein</fullName>
    </submittedName>
</protein>
<proteinExistence type="predicted"/>
<dbReference type="WBParaSite" id="Hba_06915">
    <property type="protein sequence ID" value="Hba_06915"/>
    <property type="gene ID" value="Hba_06915"/>
</dbReference>
<keyword evidence="3" id="KW-1185">Reference proteome</keyword>
<feature type="signal peptide" evidence="2">
    <location>
        <begin position="1"/>
        <end position="17"/>
    </location>
</feature>
<feature type="transmembrane region" description="Helical" evidence="1">
    <location>
        <begin position="117"/>
        <end position="137"/>
    </location>
</feature>
<evidence type="ECO:0000256" key="1">
    <source>
        <dbReference type="SAM" id="Phobius"/>
    </source>
</evidence>
<dbReference type="InterPro" id="IPR036259">
    <property type="entry name" value="MFS_trans_sf"/>
</dbReference>
<keyword evidence="2" id="KW-0732">Signal</keyword>